<dbReference type="PANTHER" id="PTHR46091">
    <property type="entry name" value="BLR7054 PROTEIN"/>
    <property type="match status" value="1"/>
</dbReference>
<evidence type="ECO:0000256" key="3">
    <source>
        <dbReference type="ARBA" id="ARBA00022827"/>
    </source>
</evidence>
<dbReference type="Pfam" id="PF01593">
    <property type="entry name" value="Amino_oxidase"/>
    <property type="match status" value="1"/>
</dbReference>
<organism evidence="8">
    <name type="scientific">hydrothermal vent metagenome</name>
    <dbReference type="NCBI Taxonomy" id="652676"/>
    <lineage>
        <taxon>unclassified sequences</taxon>
        <taxon>metagenomes</taxon>
        <taxon>ecological metagenomes</taxon>
    </lineage>
</organism>
<dbReference type="PROSITE" id="PS51257">
    <property type="entry name" value="PROKAR_LIPOPROTEIN"/>
    <property type="match status" value="1"/>
</dbReference>
<proteinExistence type="predicted"/>
<dbReference type="PANTHER" id="PTHR46091:SF3">
    <property type="entry name" value="AMINE OXIDASE DOMAIN-CONTAINING PROTEIN"/>
    <property type="match status" value="1"/>
</dbReference>
<evidence type="ECO:0000259" key="7">
    <source>
        <dbReference type="Pfam" id="PF01593"/>
    </source>
</evidence>
<keyword evidence="6" id="KW-1133">Transmembrane helix</keyword>
<accession>A0A3B1CHD0</accession>
<evidence type="ECO:0000256" key="1">
    <source>
        <dbReference type="ARBA" id="ARBA00022630"/>
    </source>
</evidence>
<keyword evidence="6" id="KW-0812">Transmembrane</keyword>
<dbReference type="GO" id="GO:0016491">
    <property type="term" value="F:oxidoreductase activity"/>
    <property type="evidence" value="ECO:0007669"/>
    <property type="project" value="InterPro"/>
</dbReference>
<sequence length="475" mass="53647">MLKNTKTSYDAIIIGAGIGGLVCGCYLARAGMKVLIIEQHDKPGGYCTSFKRRGFLFDAAAHSFGSYRKGGNFRKILTELGMNARLNIRRFNPSDIVISPDHKITFWNDIEKTKADLITNFPEEATAVKNFFDYFNPKVSSNQFEVIRLKDKTFGSFLNSFFTNEKLVNLISFPILGNGGLPPSLMHAFTGTRIFSEFLIDGGYYPEGGIQKLADAFADFINRNKGKIIYKKLVTGILHKNRTATGVKLADNEVFTSKYVVSACDTTRTFKNLLGEKVVDKRLLEKLANMTPSTSTFILYLGIDKPFEGLPRPGTNIWYLPYYDLEGIYNSTNLCNFSEAGGYMLRVSPNQKTMLAFFHAPFKTSEFWRLNKKRLAQDFLTRIEQLIPDLKKHIVYLDAASPQTLYKYTLNYKGADYGWAPLLSQLFDPDLRPNSLLRGFYLTGHWTAQTHGIPGVAYLGYNTAKLILKHELITI</sequence>
<reference evidence="8" key="1">
    <citation type="submission" date="2018-06" db="EMBL/GenBank/DDBJ databases">
        <authorList>
            <person name="Zhirakovskaya E."/>
        </authorList>
    </citation>
    <scope>NUCLEOTIDE SEQUENCE</scope>
</reference>
<keyword evidence="2" id="KW-0732">Signal</keyword>
<keyword evidence="1" id="KW-0285">Flavoprotein</keyword>
<feature type="transmembrane region" description="Helical" evidence="6">
    <location>
        <begin position="12"/>
        <end position="32"/>
    </location>
</feature>
<evidence type="ECO:0000256" key="2">
    <source>
        <dbReference type="ARBA" id="ARBA00022729"/>
    </source>
</evidence>
<dbReference type="Gene3D" id="3.50.50.60">
    <property type="entry name" value="FAD/NAD(P)-binding domain"/>
    <property type="match status" value="2"/>
</dbReference>
<dbReference type="SUPFAM" id="SSF51905">
    <property type="entry name" value="FAD/NAD(P)-binding domain"/>
    <property type="match status" value="1"/>
</dbReference>
<keyword evidence="3" id="KW-0274">FAD</keyword>
<dbReference type="EMBL" id="UOGI01000056">
    <property type="protein sequence ID" value="VAX29629.1"/>
    <property type="molecule type" value="Genomic_DNA"/>
</dbReference>
<evidence type="ECO:0000256" key="4">
    <source>
        <dbReference type="ARBA" id="ARBA00022857"/>
    </source>
</evidence>
<keyword evidence="6" id="KW-0472">Membrane</keyword>
<dbReference type="InterPro" id="IPR052206">
    <property type="entry name" value="Retinol_saturase"/>
</dbReference>
<dbReference type="AlphaFoldDB" id="A0A3B1CHD0"/>
<evidence type="ECO:0000256" key="6">
    <source>
        <dbReference type="SAM" id="Phobius"/>
    </source>
</evidence>
<feature type="domain" description="Amine oxidase" evidence="7">
    <location>
        <begin position="18"/>
        <end position="468"/>
    </location>
</feature>
<keyword evidence="4" id="KW-0521">NADP</keyword>
<protein>
    <recommendedName>
        <fullName evidence="7">Amine oxidase domain-containing protein</fullName>
    </recommendedName>
</protein>
<evidence type="ECO:0000313" key="8">
    <source>
        <dbReference type="EMBL" id="VAX29629.1"/>
    </source>
</evidence>
<name>A0A3B1CHD0_9ZZZZ</name>
<dbReference type="InterPro" id="IPR036188">
    <property type="entry name" value="FAD/NAD-bd_sf"/>
</dbReference>
<keyword evidence="5" id="KW-0520">NAD</keyword>
<gene>
    <name evidence="8" type="ORF">MNBD_NITROSPIRAE03-859</name>
</gene>
<evidence type="ECO:0000256" key="5">
    <source>
        <dbReference type="ARBA" id="ARBA00023027"/>
    </source>
</evidence>
<dbReference type="InterPro" id="IPR002937">
    <property type="entry name" value="Amino_oxidase"/>
</dbReference>